<comment type="caution">
    <text evidence="1">The sequence shown here is derived from an EMBL/GenBank/DDBJ whole genome shotgun (WGS) entry which is preliminary data.</text>
</comment>
<keyword evidence="2" id="KW-1185">Reference proteome</keyword>
<evidence type="ECO:0000313" key="1">
    <source>
        <dbReference type="EMBL" id="MBI6121483.1"/>
    </source>
</evidence>
<accession>A0ABS0TK96</accession>
<feature type="non-terminal residue" evidence="1">
    <location>
        <position position="1"/>
    </location>
</feature>
<sequence length="80" mass="8392">IYDEILSIIGNESDVLVDNNNGTYTHTAVDGTEVIIDANTTSVSVTDGVYTFTNGNGDVITTIDTNARASGYDNTNSGLT</sequence>
<dbReference type="EMBL" id="JAEHNY010000048">
    <property type="protein sequence ID" value="MBI6121483.1"/>
    <property type="molecule type" value="Genomic_DNA"/>
</dbReference>
<proteinExistence type="predicted"/>
<organism evidence="1 2">
    <name type="scientific">Salegentibacter maritimus</name>
    <dbReference type="NCBI Taxonomy" id="2794347"/>
    <lineage>
        <taxon>Bacteria</taxon>
        <taxon>Pseudomonadati</taxon>
        <taxon>Bacteroidota</taxon>
        <taxon>Flavobacteriia</taxon>
        <taxon>Flavobacteriales</taxon>
        <taxon>Flavobacteriaceae</taxon>
        <taxon>Salegentibacter</taxon>
    </lineage>
</organism>
<evidence type="ECO:0000313" key="2">
    <source>
        <dbReference type="Proteomes" id="UP000635665"/>
    </source>
</evidence>
<dbReference type="RefSeq" id="WP_198639563.1">
    <property type="nucleotide sequence ID" value="NZ_JAEHNY010000048.1"/>
</dbReference>
<gene>
    <name evidence="1" type="ORF">I6U50_15830</name>
</gene>
<protein>
    <submittedName>
        <fullName evidence="1">Uncharacterized protein</fullName>
    </submittedName>
</protein>
<feature type="non-terminal residue" evidence="1">
    <location>
        <position position="80"/>
    </location>
</feature>
<dbReference type="Proteomes" id="UP000635665">
    <property type="component" value="Unassembled WGS sequence"/>
</dbReference>
<name>A0ABS0TK96_9FLAO</name>
<reference evidence="1 2" key="1">
    <citation type="submission" date="2020-12" db="EMBL/GenBank/DDBJ databases">
        <title>Salegentibacter orientalis sp. nov., isolated from costal sediment.</title>
        <authorList>
            <person name="Lian F.-B."/>
        </authorList>
    </citation>
    <scope>NUCLEOTIDE SEQUENCE [LARGE SCALE GENOMIC DNA]</scope>
    <source>
        <strain evidence="1 2">F60176</strain>
    </source>
</reference>